<evidence type="ECO:0000256" key="2">
    <source>
        <dbReference type="ARBA" id="ARBA00004141"/>
    </source>
</evidence>
<proteinExistence type="predicted"/>
<evidence type="ECO:0000256" key="10">
    <source>
        <dbReference type="ARBA" id="ARBA00044501"/>
    </source>
</evidence>
<evidence type="ECO:0000256" key="7">
    <source>
        <dbReference type="ARBA" id="ARBA00023004"/>
    </source>
</evidence>
<protein>
    <submittedName>
        <fullName evidence="13">Cytochrome c oxidase assembly protein cox15</fullName>
    </submittedName>
</protein>
<reference evidence="13 14" key="1">
    <citation type="submission" date="2015-07" db="EMBL/GenBank/DDBJ databases">
        <title>Draft Genome Sequence of Malassezia furfur CBS1878 and Malassezia pachydermatis CBS1879.</title>
        <authorList>
            <person name="Triana S."/>
            <person name="Ohm R."/>
            <person name="Gonzalez A."/>
            <person name="DeCock H."/>
            <person name="Restrepo S."/>
            <person name="Celis A."/>
        </authorList>
    </citation>
    <scope>NUCLEOTIDE SEQUENCE [LARGE SCALE GENOMIC DNA]</scope>
    <source>
        <strain evidence="13 14">CBS 1879</strain>
    </source>
</reference>
<evidence type="ECO:0000256" key="5">
    <source>
        <dbReference type="ARBA" id="ARBA00022989"/>
    </source>
</evidence>
<dbReference type="InterPro" id="IPR023754">
    <property type="entry name" value="HemeA_Synthase_type2"/>
</dbReference>
<dbReference type="InterPro" id="IPR003780">
    <property type="entry name" value="COX15/CtaA_fam"/>
</dbReference>
<feature type="transmembrane region" description="Helical" evidence="12">
    <location>
        <begin position="210"/>
        <end position="228"/>
    </location>
</feature>
<evidence type="ECO:0000256" key="3">
    <source>
        <dbReference type="ARBA" id="ARBA00022692"/>
    </source>
</evidence>
<dbReference type="GO" id="GO:0046872">
    <property type="term" value="F:metal ion binding"/>
    <property type="evidence" value="ECO:0007669"/>
    <property type="project" value="UniProtKB-KW"/>
</dbReference>
<dbReference type="EMBL" id="LGAV01000001">
    <property type="protein sequence ID" value="KOS16182.1"/>
    <property type="molecule type" value="Genomic_DNA"/>
</dbReference>
<evidence type="ECO:0000256" key="11">
    <source>
        <dbReference type="ARBA" id="ARBA00048044"/>
    </source>
</evidence>
<keyword evidence="8" id="KW-0350">Heme biosynthesis</keyword>
<dbReference type="AlphaFoldDB" id="A0A0M9VR76"/>
<keyword evidence="14" id="KW-1185">Reference proteome</keyword>
<keyword evidence="9 12" id="KW-0472">Membrane</keyword>
<comment type="catalytic activity">
    <reaction evidence="11">
        <text>Fe(II)-heme o + 2 A + H2O = Fe(II)-heme a + 2 AH2</text>
        <dbReference type="Rhea" id="RHEA:63388"/>
        <dbReference type="ChEBI" id="CHEBI:13193"/>
        <dbReference type="ChEBI" id="CHEBI:15377"/>
        <dbReference type="ChEBI" id="CHEBI:17499"/>
        <dbReference type="ChEBI" id="CHEBI:60530"/>
        <dbReference type="ChEBI" id="CHEBI:61715"/>
        <dbReference type="EC" id="1.17.99.9"/>
    </reaction>
    <physiologicalReaction direction="left-to-right" evidence="11">
        <dbReference type="Rhea" id="RHEA:63389"/>
    </physiologicalReaction>
</comment>
<comment type="pathway">
    <text evidence="10">Porphyrin-containing compound metabolism; heme A biosynthesis; heme A from heme O: step 1/1.</text>
</comment>
<feature type="transmembrane region" description="Helical" evidence="12">
    <location>
        <begin position="179"/>
        <end position="198"/>
    </location>
</feature>
<dbReference type="VEuPathDB" id="FungiDB:Malapachy_3082"/>
<evidence type="ECO:0000256" key="8">
    <source>
        <dbReference type="ARBA" id="ARBA00023133"/>
    </source>
</evidence>
<organism evidence="13 14">
    <name type="scientific">Malassezia pachydermatis</name>
    <dbReference type="NCBI Taxonomy" id="77020"/>
    <lineage>
        <taxon>Eukaryota</taxon>
        <taxon>Fungi</taxon>
        <taxon>Dikarya</taxon>
        <taxon>Basidiomycota</taxon>
        <taxon>Ustilaginomycotina</taxon>
        <taxon>Malasseziomycetes</taxon>
        <taxon>Malasseziales</taxon>
        <taxon>Malasseziaceae</taxon>
        <taxon>Malassezia</taxon>
    </lineage>
</organism>
<dbReference type="PANTHER" id="PTHR23289">
    <property type="entry name" value="CYTOCHROME C OXIDASE ASSEMBLY PROTEIN COX15"/>
    <property type="match status" value="1"/>
</dbReference>
<feature type="transmembrane region" description="Helical" evidence="12">
    <location>
        <begin position="435"/>
        <end position="454"/>
    </location>
</feature>
<dbReference type="OrthoDB" id="1726137at2759"/>
<feature type="transmembrane region" description="Helical" evidence="12">
    <location>
        <begin position="323"/>
        <end position="345"/>
    </location>
</feature>
<dbReference type="Pfam" id="PF02628">
    <property type="entry name" value="COX15-CtaA"/>
    <property type="match status" value="1"/>
</dbReference>
<evidence type="ECO:0000313" key="13">
    <source>
        <dbReference type="EMBL" id="KOS16182.1"/>
    </source>
</evidence>
<dbReference type="GO" id="GO:0016653">
    <property type="term" value="F:oxidoreductase activity, acting on NAD(P)H, heme protein as acceptor"/>
    <property type="evidence" value="ECO:0007669"/>
    <property type="project" value="TreeGrafter"/>
</dbReference>
<comment type="caution">
    <text evidence="13">The sequence shown here is derived from an EMBL/GenBank/DDBJ whole genome shotgun (WGS) entry which is preliminary data.</text>
</comment>
<comment type="subcellular location">
    <subcellularLocation>
        <location evidence="2">Membrane</location>
        <topology evidence="2">Multi-pass membrane protein</topology>
    </subcellularLocation>
</comment>
<gene>
    <name evidence="13" type="ORF">Malapachy_3082</name>
</gene>
<dbReference type="GO" id="GO:0120547">
    <property type="term" value="F:heme A synthase activity"/>
    <property type="evidence" value="ECO:0007669"/>
    <property type="project" value="UniProtKB-EC"/>
</dbReference>
<keyword evidence="7" id="KW-0408">Iron</keyword>
<accession>A0A0M9VR76</accession>
<dbReference type="Proteomes" id="UP000037751">
    <property type="component" value="Unassembled WGS sequence"/>
</dbReference>
<dbReference type="GO" id="GO:0006784">
    <property type="term" value="P:heme A biosynthetic process"/>
    <property type="evidence" value="ECO:0007669"/>
    <property type="project" value="InterPro"/>
</dbReference>
<name>A0A0M9VR76_9BASI</name>
<keyword evidence="6" id="KW-0560">Oxidoreductase</keyword>
<feature type="transmembrane region" description="Helical" evidence="12">
    <location>
        <begin position="92"/>
        <end position="113"/>
    </location>
</feature>
<dbReference type="PANTHER" id="PTHR23289:SF2">
    <property type="entry name" value="CYTOCHROME C OXIDASE ASSEMBLY PROTEIN COX15 HOMOLOG"/>
    <property type="match status" value="1"/>
</dbReference>
<keyword evidence="4" id="KW-0479">Metal-binding</keyword>
<keyword evidence="5 12" id="KW-1133">Transmembrane helix</keyword>
<sequence>MLRPVRMLTALSTSRMCTRLSRSAVATPMWTAAPARSLHVRAAVPLHAKSITPVRTVARTASMPVRNMLRLYSNASFSGPEKLVFPPTTSKVVAYHLLASAALVFLIIIVGGITRLTESGLSITEWNPGLKGMRLPQTDEEWNAEWDKYKQSPEFKMLNSNMTLEDFKSIFMWEWSHRILGRFIGTFFVLPAALFCLRRGMVTPDIKKKLLLIAAGIGFQGFLGWFMVASGLQNPYENEPLTSQPRPDWTPRVDHFRLAAHLGTAFAVYMGMVYTAISILRDNAVVKQMKASPDQQDAIVSKFLNSLTNPAARKFRMVAMGMLALAFTTAMYGAFVAGLDAGLVYSEFPFMGEKRLLPPKDELLDPRYSVRTSDGSTPSSSYMVMGNVTQNPVTVQAIHRYLGLTTLTAAFLFMRYASRNKLQLPPAASRFAKGAAHMSATQALLGIATLIYMVPISLASLHQGGAVVVLTMLTGVLAVTRKPSQAINAFGHARRQAASLRT</sequence>
<evidence type="ECO:0000256" key="9">
    <source>
        <dbReference type="ARBA" id="ARBA00023136"/>
    </source>
</evidence>
<feature type="transmembrane region" description="Helical" evidence="12">
    <location>
        <begin position="460"/>
        <end position="479"/>
    </location>
</feature>
<comment type="cofactor">
    <cofactor evidence="1">
        <name>heme b</name>
        <dbReference type="ChEBI" id="CHEBI:60344"/>
    </cofactor>
</comment>
<dbReference type="RefSeq" id="XP_017993814.1">
    <property type="nucleotide sequence ID" value="XM_018137561.1"/>
</dbReference>
<keyword evidence="3 12" id="KW-0812">Transmembrane</keyword>
<dbReference type="GeneID" id="28729437"/>
<feature type="transmembrane region" description="Helical" evidence="12">
    <location>
        <begin position="397"/>
        <end position="414"/>
    </location>
</feature>
<evidence type="ECO:0000256" key="12">
    <source>
        <dbReference type="SAM" id="Phobius"/>
    </source>
</evidence>
<evidence type="ECO:0000256" key="4">
    <source>
        <dbReference type="ARBA" id="ARBA00022723"/>
    </source>
</evidence>
<dbReference type="GO" id="GO:0005743">
    <property type="term" value="C:mitochondrial inner membrane"/>
    <property type="evidence" value="ECO:0007669"/>
    <property type="project" value="TreeGrafter"/>
</dbReference>
<evidence type="ECO:0000256" key="6">
    <source>
        <dbReference type="ARBA" id="ARBA00023002"/>
    </source>
</evidence>
<feature type="transmembrane region" description="Helical" evidence="12">
    <location>
        <begin position="258"/>
        <end position="280"/>
    </location>
</feature>
<dbReference type="STRING" id="77020.A0A0M9VR76"/>
<evidence type="ECO:0000313" key="14">
    <source>
        <dbReference type="Proteomes" id="UP000037751"/>
    </source>
</evidence>
<evidence type="ECO:0000256" key="1">
    <source>
        <dbReference type="ARBA" id="ARBA00001970"/>
    </source>
</evidence>